<evidence type="ECO:0000313" key="9">
    <source>
        <dbReference type="Proteomes" id="UP001497525"/>
    </source>
</evidence>
<evidence type="ECO:0000256" key="3">
    <source>
        <dbReference type="ARBA" id="ARBA00023015"/>
    </source>
</evidence>
<dbReference type="EMBL" id="CAXLJL010000379">
    <property type="protein sequence ID" value="CAL5137368.1"/>
    <property type="molecule type" value="Genomic_DNA"/>
</dbReference>
<comment type="subcellular location">
    <subcellularLocation>
        <location evidence="2">Nucleus</location>
    </subcellularLocation>
</comment>
<evidence type="ECO:0000256" key="2">
    <source>
        <dbReference type="ARBA" id="ARBA00004123"/>
    </source>
</evidence>
<feature type="compositionally biased region" description="Polar residues" evidence="7">
    <location>
        <begin position="569"/>
        <end position="581"/>
    </location>
</feature>
<dbReference type="GO" id="GO:0005634">
    <property type="term" value="C:nucleus"/>
    <property type="evidence" value="ECO:0007669"/>
    <property type="project" value="UniProtKB-SubCell"/>
</dbReference>
<dbReference type="Proteomes" id="UP001497525">
    <property type="component" value="Unassembled WGS sequence"/>
</dbReference>
<dbReference type="Gene3D" id="3.90.640.10">
    <property type="entry name" value="Actin, Chain A, domain 4"/>
    <property type="match status" value="1"/>
</dbReference>
<evidence type="ECO:0000256" key="4">
    <source>
        <dbReference type="ARBA" id="ARBA00023163"/>
    </source>
</evidence>
<feature type="compositionally biased region" description="Low complexity" evidence="7">
    <location>
        <begin position="438"/>
        <end position="447"/>
    </location>
</feature>
<protein>
    <recommendedName>
        <fullName evidence="10">Actin-related protein 5</fullName>
    </recommendedName>
</protein>
<evidence type="ECO:0000256" key="7">
    <source>
        <dbReference type="SAM" id="MobiDB-lite"/>
    </source>
</evidence>
<name>A0AAV2TQX6_CALDB</name>
<keyword evidence="3" id="KW-0805">Transcription regulation</keyword>
<feature type="compositionally biased region" description="Low complexity" evidence="7">
    <location>
        <begin position="399"/>
        <end position="417"/>
    </location>
</feature>
<dbReference type="Gene3D" id="3.30.420.40">
    <property type="match status" value="3"/>
</dbReference>
<dbReference type="Pfam" id="PF00022">
    <property type="entry name" value="Actin"/>
    <property type="match status" value="1"/>
</dbReference>
<feature type="region of interest" description="Disordered" evidence="7">
    <location>
        <begin position="389"/>
        <end position="450"/>
    </location>
</feature>
<comment type="caution">
    <text evidence="8">The sequence shown here is derived from an EMBL/GenBank/DDBJ whole genome shotgun (WGS) entry which is preliminary data.</text>
</comment>
<evidence type="ECO:0000256" key="5">
    <source>
        <dbReference type="ARBA" id="ARBA00023242"/>
    </source>
</evidence>
<dbReference type="PANTHER" id="PTHR11937">
    <property type="entry name" value="ACTIN"/>
    <property type="match status" value="1"/>
</dbReference>
<dbReference type="InterPro" id="IPR004000">
    <property type="entry name" value="Actin"/>
</dbReference>
<feature type="compositionally biased region" description="Basic and acidic residues" evidence="7">
    <location>
        <begin position="693"/>
        <end position="702"/>
    </location>
</feature>
<dbReference type="AlphaFoldDB" id="A0AAV2TQX6"/>
<feature type="compositionally biased region" description="Acidic residues" evidence="7">
    <location>
        <begin position="683"/>
        <end position="692"/>
    </location>
</feature>
<comment type="function">
    <text evidence="1">Actins are highly conserved proteins that are involved in various types of cell motility and are ubiquitously expressed in all eukaryotic cells.</text>
</comment>
<evidence type="ECO:0000256" key="1">
    <source>
        <dbReference type="ARBA" id="ARBA00003520"/>
    </source>
</evidence>
<evidence type="ECO:0000313" key="8">
    <source>
        <dbReference type="EMBL" id="CAL5137368.1"/>
    </source>
</evidence>
<evidence type="ECO:0000256" key="6">
    <source>
        <dbReference type="RuleBase" id="RU000487"/>
    </source>
</evidence>
<organism evidence="8 9">
    <name type="scientific">Calicophoron daubneyi</name>
    <name type="common">Rumen fluke</name>
    <name type="synonym">Paramphistomum daubneyi</name>
    <dbReference type="NCBI Taxonomy" id="300641"/>
    <lineage>
        <taxon>Eukaryota</taxon>
        <taxon>Metazoa</taxon>
        <taxon>Spiralia</taxon>
        <taxon>Lophotrochozoa</taxon>
        <taxon>Platyhelminthes</taxon>
        <taxon>Trematoda</taxon>
        <taxon>Digenea</taxon>
        <taxon>Plagiorchiida</taxon>
        <taxon>Pronocephalata</taxon>
        <taxon>Paramphistomoidea</taxon>
        <taxon>Paramphistomidae</taxon>
        <taxon>Calicophoron</taxon>
    </lineage>
</organism>
<keyword evidence="4" id="KW-0804">Transcription</keyword>
<dbReference type="SUPFAM" id="SSF53067">
    <property type="entry name" value="Actin-like ATPase domain"/>
    <property type="match status" value="2"/>
</dbReference>
<dbReference type="InterPro" id="IPR043129">
    <property type="entry name" value="ATPase_NBD"/>
</dbReference>
<comment type="similarity">
    <text evidence="6">Belongs to the actin family.</text>
</comment>
<dbReference type="SMART" id="SM00268">
    <property type="entry name" value="ACTIN"/>
    <property type="match status" value="1"/>
</dbReference>
<feature type="region of interest" description="Disordered" evidence="7">
    <location>
        <begin position="538"/>
        <end position="599"/>
    </location>
</feature>
<proteinExistence type="inferred from homology"/>
<feature type="compositionally biased region" description="Polar residues" evidence="7">
    <location>
        <begin position="389"/>
        <end position="398"/>
    </location>
</feature>
<gene>
    <name evidence="8" type="ORF">CDAUBV1_LOCUS11686</name>
</gene>
<keyword evidence="5" id="KW-0539">Nucleus</keyword>
<dbReference type="FunFam" id="3.30.420.40:FF:000122">
    <property type="entry name" value="ARP5 actin-related protein 5 homolog"/>
    <property type="match status" value="1"/>
</dbReference>
<sequence>MLPRFECSTSTPDPQIKWSNSFTGSPIVIDNGGFECRAGYAVHDSPMLVFRNCVYRPRMSKTVLVGNDIPDFETVRHYLKSPFMDNLLVNIDVQEQILDHLFDRLSIRSHGVTHPIFINESLCNPAVCRAQLNELLFETYGVPKVSYYVDALASHFENWSRVDTGQAREKLANCLIVSFGHQTTHLLPLIASTSASNRWGKATGSFDREPIFSAARRLQIGGVHSSWLLQRLLQLKYPCHIERLSFGLAERLVEKYGKIVLNYREESGHWKDPTYRKAQTLVGQLPFVEPSAEEMNAFADRKRAQAQRLQDVHRKRQRQQLESNREKLNNLLDLEDVISHTKSGDQTVLSAPLKRSLSRLGLSTVGQLKEEISVCRSAIRRLEDLLSPTTQNTHVSSEPSTPSVASDSDVDSTDSSTEGSKRESIKTVVITNFQPEGSSPSVGSADSSKLEGRQKRAVDLLLTQVLPAAVQAQMIAAPTSTDSRLSEVKLKHRMKMVQDLEASKGEDFLFWLTQLRHKRHKVAKRRALRQSRIDLATEIGLHGPNTPDNGETRDTAGPSKPSVGGDTSRGFSASDSATAGSTPHGAADTTDSGGDKRAMTERRRMQLAKIRAMAAELKPTRGRGSRANTQQPANRGSRGGQTQGTPPASRGSLQPSGRGRGRGSRGKNALRTVFSSQSHAPNDDELNDADMSEETRDSRNMDELCDPPSSIPNPWDLDAEDSNSNTIHPEEKSPAVDANKTITPQKPDHSFDPGDESENERDQLVVLDSLLSLYDPEAFKDLGMMGMKASLSEYNQIHLGSEIIRACEVPFQPSFVGSPSAGVSECFEFVLRDVLNHDAEHNLALPPVWPLSVFITGGLASLPGMADRIYSDLRPLLPFGSDGDQVEIMIADNPRLDAWRGARRWAVACPSDAYITREIYEECGADYIVETPLSNRSWFNDGKRAC</sequence>
<accession>A0AAV2TQX6</accession>
<evidence type="ECO:0008006" key="10">
    <source>
        <dbReference type="Google" id="ProtNLM"/>
    </source>
</evidence>
<reference evidence="8" key="1">
    <citation type="submission" date="2024-06" db="EMBL/GenBank/DDBJ databases">
        <authorList>
            <person name="Liu X."/>
            <person name="Lenzi L."/>
            <person name="Haldenby T S."/>
            <person name="Uol C."/>
        </authorList>
    </citation>
    <scope>NUCLEOTIDE SEQUENCE</scope>
</reference>
<feature type="region of interest" description="Disordered" evidence="7">
    <location>
        <begin position="615"/>
        <end position="760"/>
    </location>
</feature>